<dbReference type="KEGG" id="tper:IWA51_05805"/>
<keyword evidence="2" id="KW-1185">Reference proteome</keyword>
<gene>
    <name evidence="1" type="ORF">IWA51_05805</name>
</gene>
<dbReference type="RefSeq" id="WP_198443559.1">
    <property type="nucleotide sequence ID" value="NZ_CBCSHE010000006.1"/>
</dbReference>
<dbReference type="AlphaFoldDB" id="A0A7T3RFH8"/>
<evidence type="ECO:0008006" key="3">
    <source>
        <dbReference type="Google" id="ProtNLM"/>
    </source>
</evidence>
<organism evidence="1 2">
    <name type="scientific">Treponema peruense</name>
    <dbReference type="NCBI Taxonomy" id="2787628"/>
    <lineage>
        <taxon>Bacteria</taxon>
        <taxon>Pseudomonadati</taxon>
        <taxon>Spirochaetota</taxon>
        <taxon>Spirochaetia</taxon>
        <taxon>Spirochaetales</taxon>
        <taxon>Treponemataceae</taxon>
        <taxon>Treponema</taxon>
    </lineage>
</organism>
<dbReference type="InterPro" id="IPR036249">
    <property type="entry name" value="Thioredoxin-like_sf"/>
</dbReference>
<dbReference type="SUPFAM" id="SSF52833">
    <property type="entry name" value="Thioredoxin-like"/>
    <property type="match status" value="1"/>
</dbReference>
<name>A0A7T3RFH8_9SPIR</name>
<protein>
    <recommendedName>
        <fullName evidence="3">Glutaredoxin</fullName>
    </recommendedName>
</protein>
<dbReference type="EMBL" id="CP064936">
    <property type="protein sequence ID" value="QQA02089.1"/>
    <property type="molecule type" value="Genomic_DNA"/>
</dbReference>
<evidence type="ECO:0000313" key="2">
    <source>
        <dbReference type="Proteomes" id="UP000595224"/>
    </source>
</evidence>
<dbReference type="Proteomes" id="UP000595224">
    <property type="component" value="Chromosome"/>
</dbReference>
<dbReference type="Gene3D" id="3.40.30.10">
    <property type="entry name" value="Glutaredoxin"/>
    <property type="match status" value="1"/>
</dbReference>
<sequence length="85" mass="9353">MTKGFLTLVTQKNCSKCRKAEEMLKQAGLQFKEVDASSKTGRTFAASKCIILTPTLILSDSDGTEICRAASEEEIKDMIKSSEIF</sequence>
<accession>A0A7T3RFH8</accession>
<evidence type="ECO:0000313" key="1">
    <source>
        <dbReference type="EMBL" id="QQA02089.1"/>
    </source>
</evidence>
<proteinExistence type="predicted"/>
<reference evidence="1 2" key="1">
    <citation type="submission" date="2020-11" db="EMBL/GenBank/DDBJ databases">
        <title>Treponema Peruensis nv. sp., first commensal Treponema isolated from human feces.</title>
        <authorList>
            <person name="Belkhou C."/>
            <person name="Raes J."/>
        </authorList>
    </citation>
    <scope>NUCLEOTIDE SEQUENCE [LARGE SCALE GENOMIC DNA]</scope>
    <source>
        <strain evidence="1 2">RCC2812</strain>
    </source>
</reference>